<feature type="domain" description="Lipase-like C-terminal" evidence="13">
    <location>
        <begin position="358"/>
        <end position="735"/>
    </location>
</feature>
<evidence type="ECO:0000259" key="12">
    <source>
        <dbReference type="Pfam" id="PF04650"/>
    </source>
</evidence>
<evidence type="ECO:0000256" key="11">
    <source>
        <dbReference type="SAM" id="SignalP"/>
    </source>
</evidence>
<feature type="domain" description="YSIRK Gram-positive signal peptide" evidence="12">
    <location>
        <begin position="3"/>
        <end position="28"/>
    </location>
</feature>
<gene>
    <name evidence="14" type="primary">gehWA</name>
</gene>
<feature type="compositionally biased region" description="Basic and acidic residues" evidence="10">
    <location>
        <begin position="198"/>
        <end position="226"/>
    </location>
</feature>
<reference evidence="14" key="1">
    <citation type="submission" date="2004-08" db="EMBL/GenBank/DDBJ databases">
        <title>Molecular properties of the four lipolytic genes of Staphylococcus warneri M: Cloning, sequencing, and expression in Escherichia coli.</title>
        <authorList>
            <person name="Yokoi K."/>
            <person name="Nishida M."/>
            <person name="Kawasaki K."/>
            <person name="Taketo A."/>
            <person name="Kodaira K."/>
        </authorList>
    </citation>
    <scope>NUCLEOTIDE SEQUENCE</scope>
</reference>
<feature type="compositionally biased region" description="Basic and acidic residues" evidence="10">
    <location>
        <begin position="110"/>
        <end position="130"/>
    </location>
</feature>
<dbReference type="Gene3D" id="3.40.50.1820">
    <property type="entry name" value="alpha/beta hydrolase"/>
    <property type="match status" value="1"/>
</dbReference>
<feature type="compositionally biased region" description="Polar residues" evidence="10">
    <location>
        <begin position="131"/>
        <end position="151"/>
    </location>
</feature>
<dbReference type="GO" id="GO:0016042">
    <property type="term" value="P:lipid catabolic process"/>
    <property type="evidence" value="ECO:0007669"/>
    <property type="project" value="UniProtKB-KW"/>
</dbReference>
<dbReference type="InterPro" id="IPR029058">
    <property type="entry name" value="AB_hydrolase_fold"/>
</dbReference>
<evidence type="ECO:0000256" key="6">
    <source>
        <dbReference type="ARBA" id="ARBA00022729"/>
    </source>
</evidence>
<dbReference type="SUPFAM" id="SSF53474">
    <property type="entry name" value="alpha/beta-Hydrolases"/>
    <property type="match status" value="1"/>
</dbReference>
<dbReference type="EC" id="3.1.1.3" evidence="4"/>
<feature type="signal peptide" evidence="11">
    <location>
        <begin position="1"/>
        <end position="35"/>
    </location>
</feature>
<evidence type="ECO:0000256" key="8">
    <source>
        <dbReference type="ARBA" id="ARBA00022963"/>
    </source>
</evidence>
<comment type="similarity">
    <text evidence="3">Belongs to the AB hydrolase superfamily. Lipase family.</text>
</comment>
<evidence type="ECO:0000256" key="3">
    <source>
        <dbReference type="ARBA" id="ARBA00010701"/>
    </source>
</evidence>
<dbReference type="Pfam" id="PF04650">
    <property type="entry name" value="YSIRK_signal"/>
    <property type="match status" value="1"/>
</dbReference>
<protein>
    <recommendedName>
        <fullName evidence="4">triacylglycerol lipase</fullName>
        <ecNumber evidence="4">3.1.1.3</ecNumber>
    </recommendedName>
</protein>
<evidence type="ECO:0000256" key="10">
    <source>
        <dbReference type="SAM" id="MobiDB-lite"/>
    </source>
</evidence>
<feature type="compositionally biased region" description="Polar residues" evidence="10">
    <location>
        <begin position="159"/>
        <end position="173"/>
    </location>
</feature>
<dbReference type="NCBIfam" id="NF047351">
    <property type="entry name" value="lipase_YSIRK_Sa"/>
    <property type="match status" value="1"/>
</dbReference>
<keyword evidence="5" id="KW-0964">Secreted</keyword>
<dbReference type="PANTHER" id="PTHR34043:SF3">
    <property type="entry name" value="ALPHA_BETA-HYDROLASES SUPERFAMILY PROTEIN"/>
    <property type="match status" value="1"/>
</dbReference>
<sequence>MKNRKNSYSIRKLSVGASSIIVASMLFVGAESAQAAETESQDQTTVQNVKETTESSNSNQTQQQPLESTKAKDSDTNNTNVERPELNWTQTSNQDTDKMQDTSTNQTNENSKHIIDKTNDVSHETTKTNDTDQTSHLQLTQDKSEQSPAVESNEKSTSNDKSTPTKQEPNNTKQDIDETSKPNEDSKLVPSKSVITSKADKQEQSSKKPVKDNAKKDKQVSKDSSLEKQGTQEIPQTDSHKDVNVTPSKSSSEQQLSTTQHITAKDSSASQEVPVHSLDSSKQDHTTSTESHINLDNLDKQATKDRTPTDNGDDQSKDGLNTLTKNAVAIHNNKSKAQATQPTKDQTNKVAPQQQYKNHDPIILVHGFNGFTADNGPGLGDSNYWGGERLNITQEARAKGYNVSEASVSALGSNYDRAVELYYYIKGGTVDYGAAHAAKYGHERYGKSYAGAYRDWKPGQKIHLIGHSMGGQTVRLLEEMLRNGNPEEIEYQKQHGGEISPLYKGGQDNMISSITTLASPHNGTHASDLLGNEAIVRQAVYDFAKSQGNKFSRADLGLTQWGLKQRPDETYIDYVKRVENSSLWKTKDNGFYDLTTEGAQELNNHTSLNPKIVYKTYTGESSDPDKNGIHHRNSHMNIKYLPTTNVIGKLDDQAWDENDGLVSVVSAQHPSNQKYVDATDQIQKGVWQVTPVQHDWDHGDFVGTQKDENGISIEQFQGFWDNLLNDAVRNEKVTDQ</sequence>
<accession>Q5DWD9</accession>
<dbReference type="PANTHER" id="PTHR34043">
    <property type="entry name" value="ALPHA/BETA-HYDROLASES SUPERFAMILY PROTEIN"/>
    <property type="match status" value="1"/>
</dbReference>
<evidence type="ECO:0000256" key="4">
    <source>
        <dbReference type="ARBA" id="ARBA00013279"/>
    </source>
</evidence>
<feature type="region of interest" description="Disordered" evidence="10">
    <location>
        <begin position="334"/>
        <end position="353"/>
    </location>
</feature>
<feature type="compositionally biased region" description="Polar residues" evidence="10">
    <location>
        <begin position="76"/>
        <end position="94"/>
    </location>
</feature>
<feature type="chain" id="PRO_5004255241" description="triacylglycerol lipase" evidence="11">
    <location>
        <begin position="36"/>
        <end position="736"/>
    </location>
</feature>
<feature type="compositionally biased region" description="Polar residues" evidence="10">
    <location>
        <begin position="227"/>
        <end position="237"/>
    </location>
</feature>
<feature type="compositionally biased region" description="Low complexity" evidence="10">
    <location>
        <begin position="31"/>
        <end position="45"/>
    </location>
</feature>
<dbReference type="InterPro" id="IPR005877">
    <property type="entry name" value="YSIRK_signal_dom"/>
</dbReference>
<evidence type="ECO:0000256" key="7">
    <source>
        <dbReference type="ARBA" id="ARBA00022801"/>
    </source>
</evidence>
<evidence type="ECO:0000256" key="5">
    <source>
        <dbReference type="ARBA" id="ARBA00022525"/>
    </source>
</evidence>
<evidence type="ECO:0000313" key="14">
    <source>
        <dbReference type="EMBL" id="BAD90565.1"/>
    </source>
</evidence>
<dbReference type="GO" id="GO:0004806">
    <property type="term" value="F:triacylglycerol lipase activity"/>
    <property type="evidence" value="ECO:0007669"/>
    <property type="project" value="UniProtKB-EC"/>
</dbReference>
<dbReference type="GO" id="GO:0005576">
    <property type="term" value="C:extracellular region"/>
    <property type="evidence" value="ECO:0007669"/>
    <property type="project" value="UniProtKB-SubCell"/>
</dbReference>
<keyword evidence="9" id="KW-0443">Lipid metabolism</keyword>
<comment type="subcellular location">
    <subcellularLocation>
        <location evidence="2">Secreted</location>
    </subcellularLocation>
</comment>
<evidence type="ECO:0000256" key="9">
    <source>
        <dbReference type="ARBA" id="ARBA00023098"/>
    </source>
</evidence>
<feature type="compositionally biased region" description="Basic and acidic residues" evidence="10">
    <location>
        <begin position="297"/>
        <end position="308"/>
    </location>
</feature>
<feature type="compositionally biased region" description="Polar residues" evidence="10">
    <location>
        <begin position="245"/>
        <end position="271"/>
    </location>
</feature>
<evidence type="ECO:0000256" key="1">
    <source>
        <dbReference type="ARBA" id="ARBA00001024"/>
    </source>
</evidence>
<organism evidence="14">
    <name type="scientific">Staphylococcus warneri</name>
    <dbReference type="NCBI Taxonomy" id="1292"/>
    <lineage>
        <taxon>Bacteria</taxon>
        <taxon>Bacillati</taxon>
        <taxon>Bacillota</taxon>
        <taxon>Bacilli</taxon>
        <taxon>Bacillales</taxon>
        <taxon>Staphylococcaceae</taxon>
        <taxon>Staphylococcus</taxon>
    </lineage>
</organism>
<dbReference type="EMBL" id="AB189476">
    <property type="protein sequence ID" value="BAD90565.1"/>
    <property type="molecule type" value="Genomic_DNA"/>
</dbReference>
<dbReference type="NCBIfam" id="TIGR01168">
    <property type="entry name" value="YSIRK_signal"/>
    <property type="match status" value="1"/>
</dbReference>
<proteinExistence type="inferred from homology"/>
<dbReference type="AlphaFoldDB" id="Q5DWD9"/>
<name>Q5DWD9_STAWA</name>
<feature type="compositionally biased region" description="Polar residues" evidence="10">
    <location>
        <begin position="335"/>
        <end position="353"/>
    </location>
</feature>
<evidence type="ECO:0000256" key="2">
    <source>
        <dbReference type="ARBA" id="ARBA00004613"/>
    </source>
</evidence>
<keyword evidence="8" id="KW-0442">Lipid degradation</keyword>
<dbReference type="InterPro" id="IPR056304">
    <property type="entry name" value="Lip-like_C"/>
</dbReference>
<keyword evidence="6 11" id="KW-0732">Signal</keyword>
<feature type="region of interest" description="Disordered" evidence="10">
    <location>
        <begin position="31"/>
        <end position="320"/>
    </location>
</feature>
<evidence type="ECO:0000259" key="13">
    <source>
        <dbReference type="Pfam" id="PF24708"/>
    </source>
</evidence>
<dbReference type="Pfam" id="PF24708">
    <property type="entry name" value="Lip_C"/>
    <property type="match status" value="1"/>
</dbReference>
<keyword evidence="7" id="KW-0378">Hydrolase</keyword>
<comment type="catalytic activity">
    <reaction evidence="1">
        <text>a triacylglycerol + H2O = a diacylglycerol + a fatty acid + H(+)</text>
        <dbReference type="Rhea" id="RHEA:12044"/>
        <dbReference type="ChEBI" id="CHEBI:15377"/>
        <dbReference type="ChEBI" id="CHEBI:15378"/>
        <dbReference type="ChEBI" id="CHEBI:17855"/>
        <dbReference type="ChEBI" id="CHEBI:18035"/>
        <dbReference type="ChEBI" id="CHEBI:28868"/>
        <dbReference type="EC" id="3.1.1.3"/>
    </reaction>
</comment>
<feature type="compositionally biased region" description="Low complexity" evidence="10">
    <location>
        <begin position="54"/>
        <end position="64"/>
    </location>
</feature>
<feature type="compositionally biased region" description="Basic and acidic residues" evidence="10">
    <location>
        <begin position="174"/>
        <end position="187"/>
    </location>
</feature>